<keyword evidence="10" id="KW-1185">Reference proteome</keyword>
<keyword evidence="6" id="KW-1133">Transmembrane helix</keyword>
<dbReference type="Proteomes" id="UP001396334">
    <property type="component" value="Unassembled WGS sequence"/>
</dbReference>
<dbReference type="InterPro" id="IPR002401">
    <property type="entry name" value="Cyt_P450_E_grp-I"/>
</dbReference>
<dbReference type="PANTHER" id="PTHR24298">
    <property type="entry name" value="FLAVONOID 3'-MONOOXYGENASE-RELATED"/>
    <property type="match status" value="1"/>
</dbReference>
<keyword evidence="3 8" id="KW-0349">Heme</keyword>
<evidence type="ECO:0000313" key="10">
    <source>
        <dbReference type="Proteomes" id="UP001396334"/>
    </source>
</evidence>
<dbReference type="PANTHER" id="PTHR24298:SF800">
    <property type="entry name" value="CYTOCHROME P450 89A2-RELATED"/>
    <property type="match status" value="1"/>
</dbReference>
<dbReference type="InterPro" id="IPR036396">
    <property type="entry name" value="Cyt_P450_sf"/>
</dbReference>
<keyword evidence="8" id="KW-0408">Iron</keyword>
<comment type="similarity">
    <text evidence="8">Belongs to the cytochrome P450 family.</text>
</comment>
<sequence>MAEGDGEGCDITGSREIKLMPFGVGRRICPGLGLVLLHLEYFVANLIWRFEWNAIDGDDISLEEKMEFTIVMKSPLMSHITPRKR</sequence>
<evidence type="ECO:0000256" key="3">
    <source>
        <dbReference type="ARBA" id="ARBA00022617"/>
    </source>
</evidence>
<dbReference type="InterPro" id="IPR051103">
    <property type="entry name" value="Plant_metabolite_P450s"/>
</dbReference>
<dbReference type="Pfam" id="PF00067">
    <property type="entry name" value="p450"/>
    <property type="match status" value="1"/>
</dbReference>
<evidence type="ECO:0000313" key="9">
    <source>
        <dbReference type="EMBL" id="KAK9041468.1"/>
    </source>
</evidence>
<dbReference type="InterPro" id="IPR017972">
    <property type="entry name" value="Cyt_P450_CS"/>
</dbReference>
<comment type="cofactor">
    <cofactor evidence="1">
        <name>heme</name>
        <dbReference type="ChEBI" id="CHEBI:30413"/>
    </cofactor>
</comment>
<gene>
    <name evidence="9" type="ORF">V6N11_016568</name>
</gene>
<dbReference type="PROSITE" id="PS00086">
    <property type="entry name" value="CYTOCHROME_P450"/>
    <property type="match status" value="1"/>
</dbReference>
<dbReference type="Gene3D" id="1.10.630.10">
    <property type="entry name" value="Cytochrome P450"/>
    <property type="match status" value="1"/>
</dbReference>
<comment type="caution">
    <text evidence="9">The sequence shown here is derived from an EMBL/GenBank/DDBJ whole genome shotgun (WGS) entry which is preliminary data.</text>
</comment>
<keyword evidence="7" id="KW-0472">Membrane</keyword>
<protein>
    <recommendedName>
        <fullName evidence="11">Cytochrome P450</fullName>
    </recommendedName>
</protein>
<keyword evidence="5 8" id="KW-0479">Metal-binding</keyword>
<evidence type="ECO:0000256" key="8">
    <source>
        <dbReference type="RuleBase" id="RU000461"/>
    </source>
</evidence>
<keyword evidence="8" id="KW-0503">Monooxygenase</keyword>
<evidence type="ECO:0000256" key="2">
    <source>
        <dbReference type="ARBA" id="ARBA00004167"/>
    </source>
</evidence>
<keyword evidence="4" id="KW-0812">Transmembrane</keyword>
<evidence type="ECO:0000256" key="6">
    <source>
        <dbReference type="ARBA" id="ARBA00022989"/>
    </source>
</evidence>
<keyword evidence="8" id="KW-0560">Oxidoreductase</keyword>
<evidence type="ECO:0000256" key="7">
    <source>
        <dbReference type="ARBA" id="ARBA00023136"/>
    </source>
</evidence>
<dbReference type="PRINTS" id="PR00463">
    <property type="entry name" value="EP450I"/>
</dbReference>
<evidence type="ECO:0000256" key="5">
    <source>
        <dbReference type="ARBA" id="ARBA00022723"/>
    </source>
</evidence>
<evidence type="ECO:0008006" key="11">
    <source>
        <dbReference type="Google" id="ProtNLM"/>
    </source>
</evidence>
<dbReference type="InterPro" id="IPR001128">
    <property type="entry name" value="Cyt_P450"/>
</dbReference>
<evidence type="ECO:0000256" key="1">
    <source>
        <dbReference type="ARBA" id="ARBA00001971"/>
    </source>
</evidence>
<dbReference type="EMBL" id="JBBPBN010000004">
    <property type="protein sequence ID" value="KAK9041468.1"/>
    <property type="molecule type" value="Genomic_DNA"/>
</dbReference>
<organism evidence="9 10">
    <name type="scientific">Hibiscus sabdariffa</name>
    <name type="common">roselle</name>
    <dbReference type="NCBI Taxonomy" id="183260"/>
    <lineage>
        <taxon>Eukaryota</taxon>
        <taxon>Viridiplantae</taxon>
        <taxon>Streptophyta</taxon>
        <taxon>Embryophyta</taxon>
        <taxon>Tracheophyta</taxon>
        <taxon>Spermatophyta</taxon>
        <taxon>Magnoliopsida</taxon>
        <taxon>eudicotyledons</taxon>
        <taxon>Gunneridae</taxon>
        <taxon>Pentapetalae</taxon>
        <taxon>rosids</taxon>
        <taxon>malvids</taxon>
        <taxon>Malvales</taxon>
        <taxon>Malvaceae</taxon>
        <taxon>Malvoideae</taxon>
        <taxon>Hibiscus</taxon>
    </lineage>
</organism>
<proteinExistence type="inferred from homology"/>
<dbReference type="SUPFAM" id="SSF48264">
    <property type="entry name" value="Cytochrome P450"/>
    <property type="match status" value="1"/>
</dbReference>
<evidence type="ECO:0000256" key="4">
    <source>
        <dbReference type="ARBA" id="ARBA00022692"/>
    </source>
</evidence>
<comment type="subcellular location">
    <subcellularLocation>
        <location evidence="2">Membrane</location>
        <topology evidence="2">Single-pass membrane protein</topology>
    </subcellularLocation>
</comment>
<accession>A0ABR2TWA3</accession>
<name>A0ABR2TWA3_9ROSI</name>
<reference evidence="9 10" key="1">
    <citation type="journal article" date="2024" name="G3 (Bethesda)">
        <title>Genome assembly of Hibiscus sabdariffa L. provides insights into metabolisms of medicinal natural products.</title>
        <authorList>
            <person name="Kim T."/>
        </authorList>
    </citation>
    <scope>NUCLEOTIDE SEQUENCE [LARGE SCALE GENOMIC DNA]</scope>
    <source>
        <strain evidence="9">TK-2024</strain>
        <tissue evidence="9">Old leaves</tissue>
    </source>
</reference>